<dbReference type="SUPFAM" id="SSF50630">
    <property type="entry name" value="Acid proteases"/>
    <property type="match status" value="1"/>
</dbReference>
<dbReference type="Pfam" id="PF08284">
    <property type="entry name" value="RVP_2"/>
    <property type="match status" value="1"/>
</dbReference>
<dbReference type="VEuPathDB" id="FungiDB:PTTG_28712"/>
<dbReference type="OrthoDB" id="2507121at2759"/>
<evidence type="ECO:0000313" key="3">
    <source>
        <dbReference type="Proteomes" id="UP000005240"/>
    </source>
</evidence>
<gene>
    <name evidence="1" type="ORF">PTTG_28712</name>
</gene>
<reference evidence="2" key="4">
    <citation type="submission" date="2025-05" db="UniProtKB">
        <authorList>
            <consortium name="EnsemblFungi"/>
        </authorList>
    </citation>
    <scope>IDENTIFICATION</scope>
    <source>
        <strain evidence="2">isolate 1-1 / race 1 (BBBD)</strain>
    </source>
</reference>
<protein>
    <recommendedName>
        <fullName evidence="4">Peptidase A2 domain-containing protein</fullName>
    </recommendedName>
</protein>
<accession>A0A180G9U8</accession>
<dbReference type="EMBL" id="ADAS02000130">
    <property type="protein sequence ID" value="OAV89390.1"/>
    <property type="molecule type" value="Genomic_DNA"/>
</dbReference>
<sequence>MDSRLFASLSFSTLHDPQATTPFSATFLIDSGATHNILSGAFAARAGLALTDSVAVRTISGFDGSGSQASQEVDLILDQDPNPSTFIITTLKDSYDGILGMPWIKQHSVVFHMRDNAKSSLQRY</sequence>
<dbReference type="CDD" id="cd00303">
    <property type="entry name" value="retropepsin_like"/>
    <property type="match status" value="1"/>
</dbReference>
<evidence type="ECO:0000313" key="2">
    <source>
        <dbReference type="EnsemblFungi" id="PTTG_28712-t43_1-p1"/>
    </source>
</evidence>
<name>A0A180G9U8_PUCT1</name>
<dbReference type="EnsemblFungi" id="PTTG_28712-t43_1">
    <property type="protein sequence ID" value="PTTG_28712-t43_1-p1"/>
    <property type="gene ID" value="PTTG_28712"/>
</dbReference>
<dbReference type="Proteomes" id="UP000005240">
    <property type="component" value="Unassembled WGS sequence"/>
</dbReference>
<dbReference type="AlphaFoldDB" id="A0A180G9U8"/>
<reference evidence="1" key="1">
    <citation type="submission" date="2009-11" db="EMBL/GenBank/DDBJ databases">
        <authorList>
            <consortium name="The Broad Institute Genome Sequencing Platform"/>
            <person name="Ward D."/>
            <person name="Feldgarden M."/>
            <person name="Earl A."/>
            <person name="Young S.K."/>
            <person name="Zeng Q."/>
            <person name="Koehrsen M."/>
            <person name="Alvarado L."/>
            <person name="Berlin A."/>
            <person name="Bochicchio J."/>
            <person name="Borenstein D."/>
            <person name="Chapman S.B."/>
            <person name="Chen Z."/>
            <person name="Engels R."/>
            <person name="Freedman E."/>
            <person name="Gellesch M."/>
            <person name="Goldberg J."/>
            <person name="Griggs A."/>
            <person name="Gujja S."/>
            <person name="Heilman E."/>
            <person name="Heiman D."/>
            <person name="Hepburn T."/>
            <person name="Howarth C."/>
            <person name="Jen D."/>
            <person name="Larson L."/>
            <person name="Lewis B."/>
            <person name="Mehta T."/>
            <person name="Park D."/>
            <person name="Pearson M."/>
            <person name="Roberts A."/>
            <person name="Saif S."/>
            <person name="Shea T."/>
            <person name="Shenoy N."/>
            <person name="Sisk P."/>
            <person name="Stolte C."/>
            <person name="Sykes S."/>
            <person name="Thomson T."/>
            <person name="Walk T."/>
            <person name="White J."/>
            <person name="Yandava C."/>
            <person name="Izard J."/>
            <person name="Baranova O.V."/>
            <person name="Blanton J.M."/>
            <person name="Tanner A.C."/>
            <person name="Dewhirst F.E."/>
            <person name="Haas B."/>
            <person name="Nusbaum C."/>
            <person name="Birren B."/>
        </authorList>
    </citation>
    <scope>NUCLEOTIDE SEQUENCE [LARGE SCALE GENOMIC DNA]</scope>
    <source>
        <strain evidence="1">1-1 BBBD Race 1</strain>
    </source>
</reference>
<keyword evidence="3" id="KW-1185">Reference proteome</keyword>
<dbReference type="STRING" id="630390.A0A180G9U8"/>
<reference evidence="2 3" key="3">
    <citation type="journal article" date="2017" name="G3 (Bethesda)">
        <title>Comparative analysis highlights variable genome content of wheat rusts and divergence of the mating loci.</title>
        <authorList>
            <person name="Cuomo C.A."/>
            <person name="Bakkeren G."/>
            <person name="Khalil H.B."/>
            <person name="Panwar V."/>
            <person name="Joly D."/>
            <person name="Linning R."/>
            <person name="Sakthikumar S."/>
            <person name="Song X."/>
            <person name="Adiconis X."/>
            <person name="Fan L."/>
            <person name="Goldberg J.M."/>
            <person name="Levin J.Z."/>
            <person name="Young S."/>
            <person name="Zeng Q."/>
            <person name="Anikster Y."/>
            <person name="Bruce M."/>
            <person name="Wang M."/>
            <person name="Yin C."/>
            <person name="McCallum B."/>
            <person name="Szabo L.J."/>
            <person name="Hulbert S."/>
            <person name="Chen X."/>
            <person name="Fellers J.P."/>
        </authorList>
    </citation>
    <scope>NUCLEOTIDE SEQUENCE</scope>
    <source>
        <strain evidence="3">Isolate 1-1 / race 1 (BBBD)</strain>
        <strain evidence="2">isolate 1-1 / race 1 (BBBD)</strain>
    </source>
</reference>
<evidence type="ECO:0008006" key="4">
    <source>
        <dbReference type="Google" id="ProtNLM"/>
    </source>
</evidence>
<reference evidence="1" key="2">
    <citation type="submission" date="2016-05" db="EMBL/GenBank/DDBJ databases">
        <title>Comparative analysis highlights variable genome content of wheat rusts and divergence of the mating loci.</title>
        <authorList>
            <person name="Cuomo C.A."/>
            <person name="Bakkeren G."/>
            <person name="Szabo L."/>
            <person name="Khalil H."/>
            <person name="Joly D."/>
            <person name="Goldberg J."/>
            <person name="Young S."/>
            <person name="Zeng Q."/>
            <person name="Fellers J."/>
        </authorList>
    </citation>
    <scope>NUCLEOTIDE SEQUENCE [LARGE SCALE GENOMIC DNA]</scope>
    <source>
        <strain evidence="1">1-1 BBBD Race 1</strain>
    </source>
</reference>
<dbReference type="Gene3D" id="2.40.70.10">
    <property type="entry name" value="Acid Proteases"/>
    <property type="match status" value="1"/>
</dbReference>
<proteinExistence type="predicted"/>
<organism evidence="1">
    <name type="scientific">Puccinia triticina (isolate 1-1 / race 1 (BBBD))</name>
    <name type="common">Brown leaf rust fungus</name>
    <dbReference type="NCBI Taxonomy" id="630390"/>
    <lineage>
        <taxon>Eukaryota</taxon>
        <taxon>Fungi</taxon>
        <taxon>Dikarya</taxon>
        <taxon>Basidiomycota</taxon>
        <taxon>Pucciniomycotina</taxon>
        <taxon>Pucciniomycetes</taxon>
        <taxon>Pucciniales</taxon>
        <taxon>Pucciniaceae</taxon>
        <taxon>Puccinia</taxon>
    </lineage>
</organism>
<evidence type="ECO:0000313" key="1">
    <source>
        <dbReference type="EMBL" id="OAV89390.1"/>
    </source>
</evidence>
<dbReference type="InterPro" id="IPR021109">
    <property type="entry name" value="Peptidase_aspartic_dom_sf"/>
</dbReference>